<dbReference type="Gene3D" id="3.40.50.150">
    <property type="entry name" value="Vaccinia Virus protein VP39"/>
    <property type="match status" value="1"/>
</dbReference>
<dbReference type="Gene3D" id="1.10.10.10">
    <property type="entry name" value="Winged helix-like DNA-binding domain superfamily/Winged helix DNA-binding domain"/>
    <property type="match status" value="1"/>
</dbReference>
<dbReference type="InterPro" id="IPR012967">
    <property type="entry name" value="COMT_dimerisation"/>
</dbReference>
<dbReference type="PANTHER" id="PTHR43712:SF2">
    <property type="entry name" value="O-METHYLTRANSFERASE CICE"/>
    <property type="match status" value="1"/>
</dbReference>
<evidence type="ECO:0000259" key="4">
    <source>
        <dbReference type="Pfam" id="PF00891"/>
    </source>
</evidence>
<dbReference type="EMBL" id="JAGIOO010000001">
    <property type="protein sequence ID" value="MBP2477888.1"/>
    <property type="molecule type" value="Genomic_DNA"/>
</dbReference>
<comment type="caution">
    <text evidence="6">The sequence shown here is derived from an EMBL/GenBank/DDBJ whole genome shotgun (WGS) entry which is preliminary data.</text>
</comment>
<reference evidence="6 7" key="1">
    <citation type="submission" date="2021-03" db="EMBL/GenBank/DDBJ databases">
        <title>Sequencing the genomes of 1000 actinobacteria strains.</title>
        <authorList>
            <person name="Klenk H.-P."/>
        </authorList>
    </citation>
    <scope>NUCLEOTIDE SEQUENCE [LARGE SCALE GENOMIC DNA]</scope>
    <source>
        <strain evidence="6 7">DSM 44580</strain>
    </source>
</reference>
<dbReference type="SUPFAM" id="SSF46785">
    <property type="entry name" value="Winged helix' DNA-binding domain"/>
    <property type="match status" value="1"/>
</dbReference>
<dbReference type="Pfam" id="PF08100">
    <property type="entry name" value="Dimerisation"/>
    <property type="match status" value="1"/>
</dbReference>
<proteinExistence type="predicted"/>
<evidence type="ECO:0000259" key="5">
    <source>
        <dbReference type="Pfam" id="PF08100"/>
    </source>
</evidence>
<dbReference type="InterPro" id="IPR029063">
    <property type="entry name" value="SAM-dependent_MTases_sf"/>
</dbReference>
<dbReference type="Gene3D" id="1.10.287.1350">
    <property type="match status" value="1"/>
</dbReference>
<dbReference type="InterPro" id="IPR016461">
    <property type="entry name" value="COMT-like"/>
</dbReference>
<evidence type="ECO:0000313" key="7">
    <source>
        <dbReference type="Proteomes" id="UP001519363"/>
    </source>
</evidence>
<name>A0ABS5AMV4_9PSEU</name>
<keyword evidence="7" id="KW-1185">Reference proteome</keyword>
<gene>
    <name evidence="6" type="ORF">JOF53_006760</name>
</gene>
<evidence type="ECO:0000256" key="3">
    <source>
        <dbReference type="ARBA" id="ARBA00022691"/>
    </source>
</evidence>
<evidence type="ECO:0000256" key="2">
    <source>
        <dbReference type="ARBA" id="ARBA00022679"/>
    </source>
</evidence>
<feature type="domain" description="O-methyltransferase dimerisation" evidence="5">
    <location>
        <begin position="18"/>
        <end position="77"/>
    </location>
</feature>
<dbReference type="InterPro" id="IPR036390">
    <property type="entry name" value="WH_DNA-bd_sf"/>
</dbReference>
<dbReference type="Pfam" id="PF00891">
    <property type="entry name" value="Methyltransf_2"/>
    <property type="match status" value="1"/>
</dbReference>
<dbReference type="SUPFAM" id="SSF53335">
    <property type="entry name" value="S-adenosyl-L-methionine-dependent methyltransferases"/>
    <property type="match status" value="1"/>
</dbReference>
<accession>A0ABS5AMV4</accession>
<sequence>MTTVEPRSSNESRLAQLAASGCFSRAVAVAARLGLADLAADTPRSPAYLAEHTGTDTGTLTLLLRTLALQGVFTETESGAFLLGDGFGQLRAGHPYSLRNFVILTAETYDDAFGALLHTVRSGKSGFREVFGTSFYDHLAENPDTERVFDEAMAELARPVADALVTVHDFSQVRTVVDVGGGAGALLSALLGVHPHLSGVCVDRPSVCDRARDTPRDPRLAGRLSFHASDIFREVPPGGDRYLIKNVLHDWSFESCLALLGAVRTAMTGTDARLLIVEPFFEAATDAPHALFQMVVCEDGTRGLAEADFHRLLTAARFTVRSVTRMSGGHNVFECAL</sequence>
<dbReference type="InterPro" id="IPR036388">
    <property type="entry name" value="WH-like_DNA-bd_sf"/>
</dbReference>
<evidence type="ECO:0000313" key="6">
    <source>
        <dbReference type="EMBL" id="MBP2477888.1"/>
    </source>
</evidence>
<dbReference type="InterPro" id="IPR001077">
    <property type="entry name" value="COMT_C"/>
</dbReference>
<dbReference type="PROSITE" id="PS51683">
    <property type="entry name" value="SAM_OMT_II"/>
    <property type="match status" value="1"/>
</dbReference>
<keyword evidence="2" id="KW-0808">Transferase</keyword>
<keyword evidence="3" id="KW-0949">S-adenosyl-L-methionine</keyword>
<keyword evidence="1" id="KW-0489">Methyltransferase</keyword>
<evidence type="ECO:0008006" key="8">
    <source>
        <dbReference type="Google" id="ProtNLM"/>
    </source>
</evidence>
<feature type="domain" description="O-methyltransferase C-terminal" evidence="4">
    <location>
        <begin position="115"/>
        <end position="318"/>
    </location>
</feature>
<dbReference type="PANTHER" id="PTHR43712">
    <property type="entry name" value="PUTATIVE (AFU_ORTHOLOGUE AFUA_4G14580)-RELATED"/>
    <property type="match status" value="1"/>
</dbReference>
<dbReference type="PIRSF" id="PIRSF005739">
    <property type="entry name" value="O-mtase"/>
    <property type="match status" value="1"/>
</dbReference>
<dbReference type="RefSeq" id="WP_086782313.1">
    <property type="nucleotide sequence ID" value="NZ_JAGIOO010000001.1"/>
</dbReference>
<protein>
    <recommendedName>
        <fullName evidence="8">Methyltransferase</fullName>
    </recommendedName>
</protein>
<dbReference type="Proteomes" id="UP001519363">
    <property type="component" value="Unassembled WGS sequence"/>
</dbReference>
<organism evidence="6 7">
    <name type="scientific">Crossiella equi</name>
    <dbReference type="NCBI Taxonomy" id="130796"/>
    <lineage>
        <taxon>Bacteria</taxon>
        <taxon>Bacillati</taxon>
        <taxon>Actinomycetota</taxon>
        <taxon>Actinomycetes</taxon>
        <taxon>Pseudonocardiales</taxon>
        <taxon>Pseudonocardiaceae</taxon>
        <taxon>Crossiella</taxon>
    </lineage>
</organism>
<evidence type="ECO:0000256" key="1">
    <source>
        <dbReference type="ARBA" id="ARBA00022603"/>
    </source>
</evidence>